<sequence length="158" mass="18273">MQHWKIIKRAMRYLKRTKGYMLTYQKSESSEIFEYFDSNFVGCQDSKRFTFGYIYILAEGAISWKSIKQTPIASSTMAVEFVTCFEASKHGIWLQNFVTSLRIIIKSNVTKIWQSFTPTTIGVLQSRSSSTSRTSFMLVNPLTKGLIPKVFQEHTTHM</sequence>
<feature type="non-terminal residue" evidence="1">
    <location>
        <position position="1"/>
    </location>
</feature>
<evidence type="ECO:0000313" key="2">
    <source>
        <dbReference type="Proteomes" id="UP000257109"/>
    </source>
</evidence>
<proteinExistence type="predicted"/>
<evidence type="ECO:0008006" key="3">
    <source>
        <dbReference type="Google" id="ProtNLM"/>
    </source>
</evidence>
<dbReference type="Proteomes" id="UP000257109">
    <property type="component" value="Unassembled WGS sequence"/>
</dbReference>
<dbReference type="PANTHER" id="PTHR11439">
    <property type="entry name" value="GAG-POL-RELATED RETROTRANSPOSON"/>
    <property type="match status" value="1"/>
</dbReference>
<reference evidence="1" key="1">
    <citation type="submission" date="2018-05" db="EMBL/GenBank/DDBJ databases">
        <title>Draft genome of Mucuna pruriens seed.</title>
        <authorList>
            <person name="Nnadi N.E."/>
            <person name="Vos R."/>
            <person name="Hasami M.H."/>
            <person name="Devisetty U.K."/>
            <person name="Aguiy J.C."/>
        </authorList>
    </citation>
    <scope>NUCLEOTIDE SEQUENCE [LARGE SCALE GENOMIC DNA]</scope>
    <source>
        <strain evidence="1">JCA_2017</strain>
    </source>
</reference>
<dbReference type="STRING" id="157652.A0A371HG88"/>
<evidence type="ECO:0000313" key="1">
    <source>
        <dbReference type="EMBL" id="RDY01821.1"/>
    </source>
</evidence>
<organism evidence="1 2">
    <name type="scientific">Mucuna pruriens</name>
    <name type="common">Velvet bean</name>
    <name type="synonym">Dolichos pruriens</name>
    <dbReference type="NCBI Taxonomy" id="157652"/>
    <lineage>
        <taxon>Eukaryota</taxon>
        <taxon>Viridiplantae</taxon>
        <taxon>Streptophyta</taxon>
        <taxon>Embryophyta</taxon>
        <taxon>Tracheophyta</taxon>
        <taxon>Spermatophyta</taxon>
        <taxon>Magnoliopsida</taxon>
        <taxon>eudicotyledons</taxon>
        <taxon>Gunneridae</taxon>
        <taxon>Pentapetalae</taxon>
        <taxon>rosids</taxon>
        <taxon>fabids</taxon>
        <taxon>Fabales</taxon>
        <taxon>Fabaceae</taxon>
        <taxon>Papilionoideae</taxon>
        <taxon>50 kb inversion clade</taxon>
        <taxon>NPAAA clade</taxon>
        <taxon>indigoferoid/millettioid clade</taxon>
        <taxon>Phaseoleae</taxon>
        <taxon>Mucuna</taxon>
    </lineage>
</organism>
<dbReference type="AlphaFoldDB" id="A0A371HG88"/>
<dbReference type="EMBL" id="QJKJ01002673">
    <property type="protein sequence ID" value="RDY01821.1"/>
    <property type="molecule type" value="Genomic_DNA"/>
</dbReference>
<feature type="non-terminal residue" evidence="1">
    <location>
        <position position="158"/>
    </location>
</feature>
<dbReference type="CDD" id="cd09272">
    <property type="entry name" value="RNase_HI_RT_Ty1"/>
    <property type="match status" value="1"/>
</dbReference>
<name>A0A371HG88_MUCPR</name>
<comment type="caution">
    <text evidence="1">The sequence shown here is derived from an EMBL/GenBank/DDBJ whole genome shotgun (WGS) entry which is preliminary data.</text>
</comment>
<dbReference type="PANTHER" id="PTHR11439:SF467">
    <property type="entry name" value="INTEGRASE CATALYTIC DOMAIN-CONTAINING PROTEIN"/>
    <property type="match status" value="1"/>
</dbReference>
<gene>
    <name evidence="1" type="ORF">CR513_14800</name>
</gene>
<dbReference type="OrthoDB" id="1645289at2759"/>
<accession>A0A371HG88</accession>
<protein>
    <recommendedName>
        <fullName evidence="3">Copia protein</fullName>
    </recommendedName>
</protein>
<keyword evidence="2" id="KW-1185">Reference proteome</keyword>